<accession>A0A2G4EWQ0</accession>
<organism evidence="1 2">
    <name type="scientific">Tychonema bourrellyi FEM_GT703</name>
    <dbReference type="NCBI Taxonomy" id="2040638"/>
    <lineage>
        <taxon>Bacteria</taxon>
        <taxon>Bacillati</taxon>
        <taxon>Cyanobacteriota</taxon>
        <taxon>Cyanophyceae</taxon>
        <taxon>Oscillatoriophycideae</taxon>
        <taxon>Oscillatoriales</taxon>
        <taxon>Microcoleaceae</taxon>
        <taxon>Tychonema</taxon>
    </lineage>
</organism>
<dbReference type="Gene3D" id="3.30.870.10">
    <property type="entry name" value="Endonuclease Chain A"/>
    <property type="match status" value="1"/>
</dbReference>
<sequence length="632" mass="70780">MFLASSTKPIDSNLSAIVEQIEQQNPGLSVLAARQFRCAKRQTPLEVTISEPRKFNVLEEFILRACIEFVPAPTLKELADLLGLDEVFVKTTATTLVSLDILEVSGMDKIAIAPGGREFCDLGAVSKSQIQSIYAISDPLNQTLTFKFDSLRTETIDLPDLADLILLEHKIADISNLSITEIQPLIQDSGLGIHIPADGKIVTKCDVVGDDLNIWQTVSIFVLFDAIENQTNIQVRQGKQILETASNLLNELESQQKLSLNDLCKLTEDIILQEQEIILTKKNQEVATRLEKIQAEALNIVKATQTNSETNTSPSTTETGTVIFLRDSEIRQDFLNTIKSAQQNIFIYSPWVTSEVVDSEFIKILQNRADSGVWTAIGHGIARKQEEEDRPVPPELEDKLRQVKTPEGLSAVQIFWLGNSHAKEVIVDGKIHLSGSHNWLSYRGDRLPRGETTCKVTIPDLVKEAKEYMANRFQSRALQVWKEALINKDITIAEKSFSLWGALGMEAEALEQLQQENWLELYSMWLKLVCQGLRSKQLSPLSDCLGEALDLLSQISAEDADIERLREGWQQVVGAIAILDQTTAVTLLNEEYWAEFVRLGIAEESVNSPEEFISKYSSYKARKQPVKKKTNK</sequence>
<dbReference type="SUPFAM" id="SSF56024">
    <property type="entry name" value="Phospholipase D/nuclease"/>
    <property type="match status" value="1"/>
</dbReference>
<evidence type="ECO:0000313" key="1">
    <source>
        <dbReference type="EMBL" id="PHX53951.1"/>
    </source>
</evidence>
<evidence type="ECO:0000313" key="2">
    <source>
        <dbReference type="Proteomes" id="UP000226442"/>
    </source>
</evidence>
<evidence type="ECO:0008006" key="3">
    <source>
        <dbReference type="Google" id="ProtNLM"/>
    </source>
</evidence>
<dbReference type="CDD" id="cd09133">
    <property type="entry name" value="PLDc_unchar5"/>
    <property type="match status" value="1"/>
</dbReference>
<keyword evidence="2" id="KW-1185">Reference proteome</keyword>
<dbReference type="OrthoDB" id="436599at2"/>
<dbReference type="RefSeq" id="WP_096829237.1">
    <property type="nucleotide sequence ID" value="NZ_NXIB02000137.1"/>
</dbReference>
<name>A0A2G4EWQ0_9CYAN</name>
<reference evidence="1" key="1">
    <citation type="submission" date="2017-10" db="EMBL/GenBank/DDBJ databases">
        <title>Draft genome sequence of the planktic cyanobacteria Tychonema bourrellyi isolated from alpine lentic freshwater.</title>
        <authorList>
            <person name="Tett A."/>
            <person name="Armanini F."/>
            <person name="Asnicar F."/>
            <person name="Boscaini A."/>
            <person name="Pasolli E."/>
            <person name="Zolfo M."/>
            <person name="Donati C."/>
            <person name="Salmaso N."/>
            <person name="Segata N."/>
        </authorList>
    </citation>
    <scope>NUCLEOTIDE SEQUENCE</scope>
    <source>
        <strain evidence="1">FEM_GT703</strain>
    </source>
</reference>
<dbReference type="Proteomes" id="UP000226442">
    <property type="component" value="Unassembled WGS sequence"/>
</dbReference>
<comment type="caution">
    <text evidence="1">The sequence shown here is derived from an EMBL/GenBank/DDBJ whole genome shotgun (WGS) entry which is preliminary data.</text>
</comment>
<protein>
    <recommendedName>
        <fullName evidence="3">PLD phosphodiesterase domain-containing protein</fullName>
    </recommendedName>
</protein>
<dbReference type="AlphaFoldDB" id="A0A2G4EWQ0"/>
<proteinExistence type="predicted"/>
<gene>
    <name evidence="1" type="ORF">CP500_018770</name>
</gene>
<dbReference type="EMBL" id="NXIB02000137">
    <property type="protein sequence ID" value="PHX53951.1"/>
    <property type="molecule type" value="Genomic_DNA"/>
</dbReference>